<keyword evidence="2" id="KW-1185">Reference proteome</keyword>
<reference evidence="1 2" key="1">
    <citation type="journal article" date="2022" name="Int. J. Syst. Evol. Microbiol.">
        <title>Miniphocaeibacter halophilus sp. nov., an ammonium-tolerant acetate-producing bacterium isolated from a biogas system.</title>
        <authorList>
            <person name="Schnurer A."/>
            <person name="Singh A."/>
            <person name="Bi S."/>
            <person name="Qiao W."/>
            <person name="Westerholm M."/>
        </authorList>
    </citation>
    <scope>NUCLEOTIDE SEQUENCE [LARGE SCALE GENOMIC DNA]</scope>
    <source>
        <strain evidence="1 2">AMB_01</strain>
    </source>
</reference>
<keyword evidence="1" id="KW-0413">Isomerase</keyword>
<name>A0AC61NHW9_9FIRM</name>
<dbReference type="EMBL" id="CP066744">
    <property type="protein sequence ID" value="QQK09128.1"/>
    <property type="molecule type" value="Genomic_DNA"/>
</dbReference>
<sequence length="198" mass="22547">MTLHQFDELKKSDVLANINTTKGTIKVKLFPNIAPLAVENFLTLAKNGYYDNVIFHRVINDFMIQTGDPEGTGMGGNSIWNKPFKDEFDLYYRNFRGALSMANAGPNTNGSQFFIVQKNNTEPKFIEQMREMGEENGYPENIIDAYEKFGGTFWLDFKHTVFGHVYSGMDIVDEIATTRVGINDKPIEEIKINDIEIL</sequence>
<evidence type="ECO:0000313" key="2">
    <source>
        <dbReference type="Proteomes" id="UP000595814"/>
    </source>
</evidence>
<gene>
    <name evidence="1" type="ORF">JFY71_10285</name>
</gene>
<protein>
    <submittedName>
        <fullName evidence="1">Peptidylprolyl isomerase</fullName>
    </submittedName>
</protein>
<organism evidence="1 2">
    <name type="scientific">Miniphocaeibacter halophilus</name>
    <dbReference type="NCBI Taxonomy" id="2931922"/>
    <lineage>
        <taxon>Bacteria</taxon>
        <taxon>Bacillati</taxon>
        <taxon>Bacillota</taxon>
        <taxon>Tissierellia</taxon>
        <taxon>Tissierellales</taxon>
        <taxon>Peptoniphilaceae</taxon>
        <taxon>Miniphocaeibacter</taxon>
    </lineage>
</organism>
<accession>A0AC61NHW9</accession>
<dbReference type="Proteomes" id="UP000595814">
    <property type="component" value="Chromosome"/>
</dbReference>
<proteinExistence type="predicted"/>
<evidence type="ECO:0000313" key="1">
    <source>
        <dbReference type="EMBL" id="QQK09128.1"/>
    </source>
</evidence>